<dbReference type="CDD" id="cd11756">
    <property type="entry name" value="GH94N_ChvB_NdvB_1_like"/>
    <property type="match status" value="1"/>
</dbReference>
<dbReference type="PANTHER" id="PTHR37469">
    <property type="entry name" value="CELLOBIONIC ACID PHOSPHORYLASE-RELATED"/>
    <property type="match status" value="1"/>
</dbReference>
<name>A0ABV4BEK2_9GAMM</name>
<dbReference type="InterPro" id="IPR052047">
    <property type="entry name" value="GH94_Enzymes"/>
</dbReference>
<evidence type="ECO:0000256" key="2">
    <source>
        <dbReference type="ARBA" id="ARBA00022679"/>
    </source>
</evidence>
<proteinExistence type="predicted"/>
<dbReference type="InterPro" id="IPR010383">
    <property type="entry name" value="Glyco_hydrolase_94_b-supersand"/>
</dbReference>
<dbReference type="InterPro" id="IPR033432">
    <property type="entry name" value="GH94_catalytic"/>
</dbReference>
<dbReference type="Pfam" id="PF17167">
    <property type="entry name" value="Glyco_hydro_94"/>
    <property type="match status" value="1"/>
</dbReference>
<feature type="domain" description="Glycosyl hydrolase 94 supersandwich" evidence="3">
    <location>
        <begin position="334"/>
        <end position="597"/>
    </location>
</feature>
<dbReference type="Gene3D" id="2.70.98.40">
    <property type="entry name" value="Glycoside hydrolase, family 65, N-terminal domain"/>
    <property type="match status" value="2"/>
</dbReference>
<evidence type="ECO:0000313" key="5">
    <source>
        <dbReference type="EMBL" id="MEY6430810.1"/>
    </source>
</evidence>
<evidence type="ECO:0000259" key="3">
    <source>
        <dbReference type="Pfam" id="PF06165"/>
    </source>
</evidence>
<dbReference type="EMBL" id="JBDKXB010000001">
    <property type="protein sequence ID" value="MEY6430810.1"/>
    <property type="molecule type" value="Genomic_DNA"/>
</dbReference>
<dbReference type="InterPro" id="IPR037824">
    <property type="entry name" value="GH94N_2_NdvB"/>
</dbReference>
<dbReference type="InterPro" id="IPR012341">
    <property type="entry name" value="6hp_glycosidase-like_sf"/>
</dbReference>
<dbReference type="SMART" id="SM01068">
    <property type="entry name" value="CBM_X"/>
    <property type="match status" value="2"/>
</dbReference>
<keyword evidence="1" id="KW-0328">Glycosyltransferase</keyword>
<dbReference type="Proteomes" id="UP001564408">
    <property type="component" value="Unassembled WGS sequence"/>
</dbReference>
<dbReference type="InterPro" id="IPR008928">
    <property type="entry name" value="6-hairpin_glycosidase_sf"/>
</dbReference>
<dbReference type="PANTHER" id="PTHR37469:SF2">
    <property type="entry name" value="CELLOBIONIC ACID PHOSPHORYLASE"/>
    <property type="match status" value="1"/>
</dbReference>
<dbReference type="SUPFAM" id="SSF48208">
    <property type="entry name" value="Six-hairpin glycosidases"/>
    <property type="match status" value="1"/>
</dbReference>
<protein>
    <submittedName>
        <fullName evidence="5">Glycosyl transferase</fullName>
    </submittedName>
</protein>
<evidence type="ECO:0000313" key="6">
    <source>
        <dbReference type="Proteomes" id="UP001564408"/>
    </source>
</evidence>
<keyword evidence="2 5" id="KW-0808">Transferase</keyword>
<dbReference type="Gene3D" id="1.50.10.10">
    <property type="match status" value="1"/>
</dbReference>
<dbReference type="InterPro" id="IPR011013">
    <property type="entry name" value="Gal_mutarotase_sf_dom"/>
</dbReference>
<keyword evidence="6" id="KW-1185">Reference proteome</keyword>
<gene>
    <name evidence="5" type="ORF">ABC977_00125</name>
</gene>
<accession>A0ABV4BEK2</accession>
<dbReference type="SUPFAM" id="SSF74650">
    <property type="entry name" value="Galactose mutarotase-like"/>
    <property type="match status" value="2"/>
</dbReference>
<reference evidence="5 6" key="1">
    <citation type="submission" date="2024-05" db="EMBL/GenBank/DDBJ databases">
        <title>Genome Sequence and Characterization of the New Strain Purple Sulfur Bacterium of Genus Thioalkalicoccus.</title>
        <authorList>
            <person name="Bryantseva I.A."/>
            <person name="Kyndt J.A."/>
            <person name="Imhoff J.F."/>
        </authorList>
    </citation>
    <scope>NUCLEOTIDE SEQUENCE [LARGE SCALE GENOMIC DNA]</scope>
    <source>
        <strain evidence="5 6">Um2</strain>
    </source>
</reference>
<dbReference type="GO" id="GO:0016740">
    <property type="term" value="F:transferase activity"/>
    <property type="evidence" value="ECO:0007669"/>
    <property type="project" value="UniProtKB-KW"/>
</dbReference>
<dbReference type="InterPro" id="IPR037018">
    <property type="entry name" value="GH65_N"/>
</dbReference>
<feature type="domain" description="Glycosyl hydrolase 94 supersandwich" evidence="3">
    <location>
        <begin position="8"/>
        <end position="272"/>
    </location>
</feature>
<feature type="domain" description="Glycosyl hydrolase 94 catalytic" evidence="4">
    <location>
        <begin position="611"/>
        <end position="1036"/>
    </location>
</feature>
<evidence type="ECO:0000256" key="1">
    <source>
        <dbReference type="ARBA" id="ARBA00022676"/>
    </source>
</evidence>
<dbReference type="RefSeq" id="WP_369665197.1">
    <property type="nucleotide sequence ID" value="NZ_JBDKXB010000001.1"/>
</dbReference>
<organism evidence="5 6">
    <name type="scientific">Thioalkalicoccus limnaeus</name>
    <dbReference type="NCBI Taxonomy" id="120681"/>
    <lineage>
        <taxon>Bacteria</taxon>
        <taxon>Pseudomonadati</taxon>
        <taxon>Pseudomonadota</taxon>
        <taxon>Gammaproteobacteria</taxon>
        <taxon>Chromatiales</taxon>
        <taxon>Chromatiaceae</taxon>
        <taxon>Thioalkalicoccus</taxon>
    </lineage>
</organism>
<sequence>MTPAPELDPKAPVPRAHRLSNGRYEVLISASGAGQSRWGRIALTRWHDDPVQDDLGSFVYLRDDESGRFWSVGRQPTLTPALRYRVQASPERVLFEREDDGIAARLEVRVAAGADREDRSLLLINRSSRPRRIEITSYLEVVLFAADADAAHPALAKFFVETERDPPTGALLARRRPRANSESWPWLVHALVGREATEWETDRMQFLGRGGTRCRPAALTGRPGLSGTVGRVLDPILSLRTRVELPVGGRAEVAFSTGVAPRREAALAMVSAARLSETARLPSAVAGSLGRRASAATHCAGRTDLEGFNGYGGFSADGQEYVIALPWVGDALRRPPLPWINVLANEHFGLLVSEVGAGFTWSRNSQANRLTPWSNDPVSDPHGEALYLRDEDSGEVWSPLPGPMPAPVGYETRHGFGYSRFRCDYKGLKQEAYLFVPRSDPLRVLRLRLTNNEGRPRTLSLYAYQRLIMGAQPTHPSPIRTDWDPGLKVLTATNTGAGAFAGAAVFGALRISGTKVIDRDHSCDRLAFLGRHGDPARPWAVLAGVPLDGSTGLGVDPCFAARARFTLAPGDSAECLCLLGECLEADRLPTLLARYGNPGSPTRVLDEVRAFWRELVGRIQVETPSPAIDRMLNGWLVYQAIACRIWGRSAFYQSGGAYGFRDQLQDAANLATIWPGLARAQILLHAAHQFVEGDVLHWWHPAPLECGLRTRFADDLLWLPWATCHYLRVTGDAGILTERQPFLAARALAPGEDEAYLEPDPSDEEGDLYEHCCRALDRSLACGAHGLPLMGTGDWNDGMNRVGREGRGESVWLGFFLYKVLGDFLPLCAARADHTRQVRYGAHRDALRSALERAGWDGAWYRRAYYDDGTPLGSASDAECRIDALAQAWSVISGAAPRERAELALDAVEAHLIDDTTGLIRLLTPPFVDTPRDPGYIKGYLAGVRENGGQYTHAACWVVMAMAQLGRRERAAHLLERLSPIWHTATPERVATYRLEPYALAADLYGAPPHTGRGGWSWYTGSAAWMYQVGIESLLGLRVEDGRILVLRPCIPADWPGFRLSYRLPDGMTDCSIQVENGGGQGVPIAAFLDGIAVQVVNGALRVRLPDCGGSYRLCIRLG</sequence>
<comment type="caution">
    <text evidence="5">The sequence shown here is derived from an EMBL/GenBank/DDBJ whole genome shotgun (WGS) entry which is preliminary data.</text>
</comment>
<dbReference type="Gene3D" id="2.60.420.10">
    <property type="entry name" value="Maltose phosphorylase, domain 3"/>
    <property type="match status" value="1"/>
</dbReference>
<dbReference type="Pfam" id="PF06165">
    <property type="entry name" value="GH94_b-supersand"/>
    <property type="match status" value="2"/>
</dbReference>
<evidence type="ECO:0000259" key="4">
    <source>
        <dbReference type="Pfam" id="PF17167"/>
    </source>
</evidence>